<feature type="domain" description="DUF6699" evidence="2">
    <location>
        <begin position="97"/>
        <end position="295"/>
    </location>
</feature>
<comment type="caution">
    <text evidence="3">The sequence shown here is derived from an EMBL/GenBank/DDBJ whole genome shotgun (WGS) entry which is preliminary data.</text>
</comment>
<dbReference type="EMBL" id="MU151440">
    <property type="protein sequence ID" value="KAF9443735.1"/>
    <property type="molecule type" value="Genomic_DNA"/>
</dbReference>
<dbReference type="InterPro" id="IPR046522">
    <property type="entry name" value="DUF6699"/>
</dbReference>
<reference evidence="3" key="1">
    <citation type="submission" date="2020-11" db="EMBL/GenBank/DDBJ databases">
        <authorList>
            <consortium name="DOE Joint Genome Institute"/>
            <person name="Ahrendt S."/>
            <person name="Riley R."/>
            <person name="Andreopoulos W."/>
            <person name="Labutti K."/>
            <person name="Pangilinan J."/>
            <person name="Ruiz-Duenas F.J."/>
            <person name="Barrasa J.M."/>
            <person name="Sanchez-Garcia M."/>
            <person name="Camarero S."/>
            <person name="Miyauchi S."/>
            <person name="Serrano A."/>
            <person name="Linde D."/>
            <person name="Babiker R."/>
            <person name="Drula E."/>
            <person name="Ayuso-Fernandez I."/>
            <person name="Pacheco R."/>
            <person name="Padilla G."/>
            <person name="Ferreira P."/>
            <person name="Barriuso J."/>
            <person name="Kellner H."/>
            <person name="Castanera R."/>
            <person name="Alfaro M."/>
            <person name="Ramirez L."/>
            <person name="Pisabarro A.G."/>
            <person name="Kuo A."/>
            <person name="Tritt A."/>
            <person name="Lipzen A."/>
            <person name="He G."/>
            <person name="Yan M."/>
            <person name="Ng V."/>
            <person name="Cullen D."/>
            <person name="Martin F."/>
            <person name="Rosso M.-N."/>
            <person name="Henrissat B."/>
            <person name="Hibbett D."/>
            <person name="Martinez A.T."/>
            <person name="Grigoriev I.V."/>
        </authorList>
    </citation>
    <scope>NUCLEOTIDE SEQUENCE</scope>
    <source>
        <strain evidence="3">MF-IS2</strain>
    </source>
</reference>
<gene>
    <name evidence="3" type="ORF">P691DRAFT_764000</name>
</gene>
<feature type="region of interest" description="Disordered" evidence="1">
    <location>
        <begin position="155"/>
        <end position="177"/>
    </location>
</feature>
<evidence type="ECO:0000256" key="1">
    <source>
        <dbReference type="SAM" id="MobiDB-lite"/>
    </source>
</evidence>
<proteinExistence type="predicted"/>
<accession>A0A9P5X5T6</accession>
<dbReference type="AlphaFoldDB" id="A0A9P5X5T6"/>
<evidence type="ECO:0000313" key="4">
    <source>
        <dbReference type="Proteomes" id="UP000807342"/>
    </source>
</evidence>
<keyword evidence="4" id="KW-1185">Reference proteome</keyword>
<name>A0A9P5X5T6_9AGAR</name>
<evidence type="ECO:0000313" key="3">
    <source>
        <dbReference type="EMBL" id="KAF9443735.1"/>
    </source>
</evidence>
<organism evidence="3 4">
    <name type="scientific">Macrolepiota fuliginosa MF-IS2</name>
    <dbReference type="NCBI Taxonomy" id="1400762"/>
    <lineage>
        <taxon>Eukaryota</taxon>
        <taxon>Fungi</taxon>
        <taxon>Dikarya</taxon>
        <taxon>Basidiomycota</taxon>
        <taxon>Agaricomycotina</taxon>
        <taxon>Agaricomycetes</taxon>
        <taxon>Agaricomycetidae</taxon>
        <taxon>Agaricales</taxon>
        <taxon>Agaricineae</taxon>
        <taxon>Agaricaceae</taxon>
        <taxon>Macrolepiota</taxon>
    </lineage>
</organism>
<sequence length="307" mass="34849">MVRNYPRLNQKPVSDPSSVATAGASSGLREVSPTTDTFVSTSIPTHDHGADSQLPPPQVVQTIPRPPSSASTCQCYPPSVILHAALQHNPFDGCIFQWDISFHPTTHLYQSHKPEEILANKRPVVYPDFLDRHATDPPMRHMFINALGDFPLARCQGDPNPSRSRNKERHMYSSGQGDERVEMRTLPWPIRVVGSSEGSRYITLKDVFRAIHDNFQRYITVEEYGMYTIERKRIIASAYHVREKRLEEVRAWPPLPNTAGRVHSEYSEDLIEEGYMRCDYLGTQLVFRGLEVSPDKEGYTLFLGPSL</sequence>
<feature type="compositionally biased region" description="Polar residues" evidence="1">
    <location>
        <begin position="11"/>
        <end position="24"/>
    </location>
</feature>
<dbReference type="Pfam" id="PF20415">
    <property type="entry name" value="DUF6699"/>
    <property type="match status" value="1"/>
</dbReference>
<dbReference type="Proteomes" id="UP000807342">
    <property type="component" value="Unassembled WGS sequence"/>
</dbReference>
<feature type="compositionally biased region" description="Polar residues" evidence="1">
    <location>
        <begin position="32"/>
        <end position="44"/>
    </location>
</feature>
<protein>
    <recommendedName>
        <fullName evidence="2">DUF6699 domain-containing protein</fullName>
    </recommendedName>
</protein>
<evidence type="ECO:0000259" key="2">
    <source>
        <dbReference type="Pfam" id="PF20415"/>
    </source>
</evidence>
<feature type="region of interest" description="Disordered" evidence="1">
    <location>
        <begin position="1"/>
        <end position="68"/>
    </location>
</feature>
<dbReference type="OrthoDB" id="3202436at2759"/>